<gene>
    <name evidence="8" type="ORF">GCM10009811_36290</name>
</gene>
<evidence type="ECO:0000256" key="1">
    <source>
        <dbReference type="ARBA" id="ARBA00011975"/>
    </source>
</evidence>
<organism evidence="8 9">
    <name type="scientific">Nostocoides veronense</name>
    <dbReference type="NCBI Taxonomy" id="330836"/>
    <lineage>
        <taxon>Bacteria</taxon>
        <taxon>Bacillati</taxon>
        <taxon>Actinomycetota</taxon>
        <taxon>Actinomycetes</taxon>
        <taxon>Micrococcales</taxon>
        <taxon>Intrasporangiaceae</taxon>
        <taxon>Nostocoides</taxon>
    </lineage>
</organism>
<evidence type="ECO:0000256" key="6">
    <source>
        <dbReference type="PROSITE-ProRule" id="PRU01016"/>
    </source>
</evidence>
<protein>
    <recommendedName>
        <fullName evidence="1">DNA (cytosine-5-)-methyltransferase</fullName>
        <ecNumber evidence="1">2.1.1.37</ecNumber>
    </recommendedName>
</protein>
<dbReference type="RefSeq" id="WP_344089042.1">
    <property type="nucleotide sequence ID" value="NZ_BAAAPO010000068.1"/>
</dbReference>
<dbReference type="InterPro" id="IPR029063">
    <property type="entry name" value="SAM-dependent_MTases_sf"/>
</dbReference>
<evidence type="ECO:0000256" key="2">
    <source>
        <dbReference type="ARBA" id="ARBA00022603"/>
    </source>
</evidence>
<dbReference type="PRINTS" id="PR00105">
    <property type="entry name" value="C5METTRFRASE"/>
</dbReference>
<evidence type="ECO:0000256" key="7">
    <source>
        <dbReference type="SAM" id="MobiDB-lite"/>
    </source>
</evidence>
<dbReference type="SUPFAM" id="SSF53335">
    <property type="entry name" value="S-adenosyl-L-methionine-dependent methyltransferases"/>
    <property type="match status" value="1"/>
</dbReference>
<dbReference type="InterPro" id="IPR050750">
    <property type="entry name" value="C5-MTase"/>
</dbReference>
<keyword evidence="4 6" id="KW-0949">S-adenosyl-L-methionine</keyword>
<reference evidence="8 9" key="1">
    <citation type="journal article" date="2019" name="Int. J. Syst. Evol. Microbiol.">
        <title>The Global Catalogue of Microorganisms (GCM) 10K type strain sequencing project: providing services to taxonomists for standard genome sequencing and annotation.</title>
        <authorList>
            <consortium name="The Broad Institute Genomics Platform"/>
            <consortium name="The Broad Institute Genome Sequencing Center for Infectious Disease"/>
            <person name="Wu L."/>
            <person name="Ma J."/>
        </authorList>
    </citation>
    <scope>NUCLEOTIDE SEQUENCE [LARGE SCALE GENOMIC DNA]</scope>
    <source>
        <strain evidence="8 9">JCM 15592</strain>
    </source>
</reference>
<dbReference type="Proteomes" id="UP001499938">
    <property type="component" value="Unassembled WGS sequence"/>
</dbReference>
<proteinExistence type="inferred from homology"/>
<dbReference type="InterPro" id="IPR001525">
    <property type="entry name" value="C5_MeTfrase"/>
</dbReference>
<evidence type="ECO:0000256" key="4">
    <source>
        <dbReference type="ARBA" id="ARBA00022691"/>
    </source>
</evidence>
<dbReference type="Gene3D" id="3.40.50.150">
    <property type="entry name" value="Vaccinia Virus protein VP39"/>
    <property type="match status" value="1"/>
</dbReference>
<name>A0ABN2M626_9MICO</name>
<keyword evidence="5" id="KW-0680">Restriction system</keyword>
<evidence type="ECO:0000256" key="3">
    <source>
        <dbReference type="ARBA" id="ARBA00022679"/>
    </source>
</evidence>
<accession>A0ABN2M626</accession>
<keyword evidence="3 6" id="KW-0808">Transferase</keyword>
<evidence type="ECO:0000256" key="5">
    <source>
        <dbReference type="ARBA" id="ARBA00022747"/>
    </source>
</evidence>
<feature type="region of interest" description="Disordered" evidence="7">
    <location>
        <begin position="141"/>
        <end position="174"/>
    </location>
</feature>
<dbReference type="PROSITE" id="PS51679">
    <property type="entry name" value="SAM_MT_C5"/>
    <property type="match status" value="1"/>
</dbReference>
<comment type="similarity">
    <text evidence="6">Belongs to the class I-like SAM-binding methyltransferase superfamily. C5-methyltransferase family.</text>
</comment>
<evidence type="ECO:0000313" key="8">
    <source>
        <dbReference type="EMBL" id="GAA1810068.1"/>
    </source>
</evidence>
<evidence type="ECO:0000313" key="9">
    <source>
        <dbReference type="Proteomes" id="UP001499938"/>
    </source>
</evidence>
<dbReference type="EC" id="2.1.1.37" evidence="1"/>
<sequence>MPGTTVTGADFMHDLDASGDSELRIGSLFSGYGGLDLAVEHVFNAQTVWFSEINEPVARVFSSHWPEVPNLGDITTIDWSQVEPVDILIGGFPCQDVSTVGKRAGLAPGTRSGLWAHMAAAIDALQPEWVVIENVRGLLSSPATRPPAEGDDHDRRNPGDATPDGATLRGLESDPWHLGDDAARPLRALGAVLGDLADLRLDARWIGLPASLVGAPHQRFRVFALARRTVPHPAGDGLLTRRGNPRPSASETRDDRAVAPDHRLRAPRASWLTEQEGRIGDPVVPDRRTVQRWGRYADAITRWEHIIGRPAPTPALLNDADGPRPAPAFVEWLMGLPTGWVTDSDELTQNQQITALGNGVQPLQAALALSALLD</sequence>
<dbReference type="PANTHER" id="PTHR46098:SF1">
    <property type="entry name" value="TRNA (CYTOSINE(38)-C(5))-METHYLTRANSFERASE"/>
    <property type="match status" value="1"/>
</dbReference>
<feature type="region of interest" description="Disordered" evidence="7">
    <location>
        <begin position="233"/>
        <end position="258"/>
    </location>
</feature>
<keyword evidence="2 6" id="KW-0489">Methyltransferase</keyword>
<dbReference type="PANTHER" id="PTHR46098">
    <property type="entry name" value="TRNA (CYTOSINE(38)-C(5))-METHYLTRANSFERASE"/>
    <property type="match status" value="1"/>
</dbReference>
<feature type="active site" evidence="6">
    <location>
        <position position="94"/>
    </location>
</feature>
<feature type="compositionally biased region" description="Basic and acidic residues" evidence="7">
    <location>
        <begin position="148"/>
        <end position="158"/>
    </location>
</feature>
<keyword evidence="9" id="KW-1185">Reference proteome</keyword>
<comment type="caution">
    <text evidence="8">The sequence shown here is derived from an EMBL/GenBank/DDBJ whole genome shotgun (WGS) entry which is preliminary data.</text>
</comment>
<dbReference type="Pfam" id="PF00145">
    <property type="entry name" value="DNA_methylase"/>
    <property type="match status" value="1"/>
</dbReference>
<dbReference type="EMBL" id="BAAAPO010000068">
    <property type="protein sequence ID" value="GAA1810068.1"/>
    <property type="molecule type" value="Genomic_DNA"/>
</dbReference>